<sequence length="650" mass="70872">MQTVLACKHPIDLDEVLAKLRQANSAASSSKAPLGSTTIAHLVVFDRSTHPVGCVPIAKLITAFPQLPAAGVLLEPIACLPESTSLPEFWEKLQTLSPDETVHWGVTDTDENFLGLVDLEKILPALARGQTLSAKSVVAETHNPASAIATQRLILENRLKDKLLAEISHDLKNPLTAILGLFNILQQSKLEHITDRQQQYLKLIDEKTQQLMTVVQEIMLLSQLQNQQRTLQLEVVELSFLCEQVIASCTQSSRTSVVQLHIDQQIPPLIADLSCLQKILSSLIKQMLALSKKQITLQVEQWGGWIAFTASTQAPTAEPSAIKKRSAVPLDSENNRLDQYLAHQLARLHQGAISVFTNARGSRQVTLLIPPNLASLRAGNTQIAQLSQRLALVVAQDLEIIEALKAALQEQGYRVAIAQSGLAALNLPHQLQPAVVFLEQSFALPSGGDTLALIKDSAPVILLGKASAQHEAQAVLSQPITHQAVADCLDIVQKRVAPPSSPTKAVPNKQPEYDRNLRASTSQKRDKLTILQLETSSTRSPAITSSQHLNQQGCRVISIENLEEAALLLQIWNPQVILYTDTDPAQLQQLNQNSPLIQLPIVVTAPNVAAQARHIPYLDVYEYSASSVSQTSETGSKTLVQVLQTVAGIR</sequence>
<feature type="domain" description="Response regulatory" evidence="8">
    <location>
        <begin position="390"/>
        <end position="509"/>
    </location>
</feature>
<comment type="caution">
    <text evidence="9">The sequence shown here is derived from an EMBL/GenBank/DDBJ whole genome shotgun (WGS) entry which is preliminary data.</text>
</comment>
<keyword evidence="10" id="KW-1185">Reference proteome</keyword>
<dbReference type="SUPFAM" id="SSF55874">
    <property type="entry name" value="ATPase domain of HSP90 chaperone/DNA topoisomerase II/histidine kinase"/>
    <property type="match status" value="1"/>
</dbReference>
<dbReference type="Proteomes" id="UP000248857">
    <property type="component" value="Unassembled WGS sequence"/>
</dbReference>
<name>A0A2W1JG35_9CYAN</name>
<reference evidence="9 10" key="1">
    <citation type="journal article" date="2018" name="Sci. Rep.">
        <title>A novel species of the marine cyanobacterium Acaryochloris with a unique pigment content and lifestyle.</title>
        <authorList>
            <person name="Partensky F."/>
            <person name="Six C."/>
            <person name="Ratin M."/>
            <person name="Garczarek L."/>
            <person name="Vaulot D."/>
            <person name="Probert I."/>
            <person name="Calteau A."/>
            <person name="Gourvil P."/>
            <person name="Marie D."/>
            <person name="Grebert T."/>
            <person name="Bouchier C."/>
            <person name="Le Panse S."/>
            <person name="Gachenot M."/>
            <person name="Rodriguez F."/>
            <person name="Garrido J.L."/>
        </authorList>
    </citation>
    <scope>NUCLEOTIDE SEQUENCE [LARGE SCALE GENOMIC DNA]</scope>
    <source>
        <strain evidence="9 10">RCC1774</strain>
    </source>
</reference>
<dbReference type="PANTHER" id="PTHR43547">
    <property type="entry name" value="TWO-COMPONENT HISTIDINE KINASE"/>
    <property type="match status" value="1"/>
</dbReference>
<evidence type="ECO:0000256" key="3">
    <source>
        <dbReference type="ARBA" id="ARBA00022553"/>
    </source>
</evidence>
<dbReference type="InterPro" id="IPR046342">
    <property type="entry name" value="CBS_dom_sf"/>
</dbReference>
<evidence type="ECO:0000313" key="10">
    <source>
        <dbReference type="Proteomes" id="UP000248857"/>
    </source>
</evidence>
<dbReference type="GO" id="GO:0000155">
    <property type="term" value="F:phosphorelay sensor kinase activity"/>
    <property type="evidence" value="ECO:0007669"/>
    <property type="project" value="InterPro"/>
</dbReference>
<dbReference type="SUPFAM" id="SSF54631">
    <property type="entry name" value="CBS-domain pair"/>
    <property type="match status" value="1"/>
</dbReference>
<dbReference type="InterPro" id="IPR011006">
    <property type="entry name" value="CheY-like_superfamily"/>
</dbReference>
<comment type="catalytic activity">
    <reaction evidence="1">
        <text>ATP + protein L-histidine = ADP + protein N-phospho-L-histidine.</text>
        <dbReference type="EC" id="2.7.13.3"/>
    </reaction>
</comment>
<evidence type="ECO:0000256" key="2">
    <source>
        <dbReference type="ARBA" id="ARBA00012438"/>
    </source>
</evidence>
<dbReference type="InterPro" id="IPR003661">
    <property type="entry name" value="HisK_dim/P_dom"/>
</dbReference>
<keyword evidence="4 9" id="KW-0418">Kinase</keyword>
<dbReference type="PROSITE" id="PS50109">
    <property type="entry name" value="HIS_KIN"/>
    <property type="match status" value="1"/>
</dbReference>
<dbReference type="InterPro" id="IPR036097">
    <property type="entry name" value="HisK_dim/P_sf"/>
</dbReference>
<keyword evidence="5" id="KW-0902">Two-component regulatory system</keyword>
<evidence type="ECO:0000256" key="5">
    <source>
        <dbReference type="ARBA" id="ARBA00023012"/>
    </source>
</evidence>
<accession>A0A2W1JG35</accession>
<evidence type="ECO:0000256" key="4">
    <source>
        <dbReference type="ARBA" id="ARBA00022777"/>
    </source>
</evidence>
<evidence type="ECO:0000256" key="6">
    <source>
        <dbReference type="PROSITE-ProRule" id="PRU00169"/>
    </source>
</evidence>
<evidence type="ECO:0000256" key="1">
    <source>
        <dbReference type="ARBA" id="ARBA00000085"/>
    </source>
</evidence>
<dbReference type="OrthoDB" id="510512at2"/>
<keyword evidence="9" id="KW-0808">Transferase</keyword>
<dbReference type="EC" id="2.7.13.3" evidence="2"/>
<dbReference type="EMBL" id="PQWO01000009">
    <property type="protein sequence ID" value="PZD72580.1"/>
    <property type="molecule type" value="Genomic_DNA"/>
</dbReference>
<dbReference type="SUPFAM" id="SSF52172">
    <property type="entry name" value="CheY-like"/>
    <property type="match status" value="1"/>
</dbReference>
<dbReference type="PROSITE" id="PS50110">
    <property type="entry name" value="RESPONSE_REGULATORY"/>
    <property type="match status" value="1"/>
</dbReference>
<feature type="domain" description="Histidine kinase" evidence="7">
    <location>
        <begin position="166"/>
        <end position="373"/>
    </location>
</feature>
<proteinExistence type="predicted"/>
<evidence type="ECO:0000259" key="7">
    <source>
        <dbReference type="PROSITE" id="PS50109"/>
    </source>
</evidence>
<comment type="caution">
    <text evidence="6">Lacks conserved residue(s) required for the propagation of feature annotation.</text>
</comment>
<organism evidence="9 10">
    <name type="scientific">Acaryochloris thomasi RCC1774</name>
    <dbReference type="NCBI Taxonomy" id="1764569"/>
    <lineage>
        <taxon>Bacteria</taxon>
        <taxon>Bacillati</taxon>
        <taxon>Cyanobacteriota</taxon>
        <taxon>Cyanophyceae</taxon>
        <taxon>Acaryochloridales</taxon>
        <taxon>Acaryochloridaceae</taxon>
        <taxon>Acaryochloris</taxon>
        <taxon>Acaryochloris thomasi</taxon>
    </lineage>
</organism>
<gene>
    <name evidence="9" type="primary">divJ_1</name>
    <name evidence="9" type="ORF">C1752_03415</name>
</gene>
<dbReference type="InterPro" id="IPR036890">
    <property type="entry name" value="HATPase_C_sf"/>
</dbReference>
<dbReference type="Gene3D" id="3.40.50.2300">
    <property type="match status" value="1"/>
</dbReference>
<dbReference type="InterPro" id="IPR005467">
    <property type="entry name" value="His_kinase_dom"/>
</dbReference>
<dbReference type="AlphaFoldDB" id="A0A2W1JG35"/>
<dbReference type="PANTHER" id="PTHR43547:SF2">
    <property type="entry name" value="HYBRID SIGNAL TRANSDUCTION HISTIDINE KINASE C"/>
    <property type="match status" value="1"/>
</dbReference>
<dbReference type="CDD" id="cd00156">
    <property type="entry name" value="REC"/>
    <property type="match status" value="1"/>
</dbReference>
<dbReference type="Pfam" id="PF00512">
    <property type="entry name" value="HisKA"/>
    <property type="match status" value="1"/>
</dbReference>
<dbReference type="SUPFAM" id="SSF47384">
    <property type="entry name" value="Homodimeric domain of signal transducing histidine kinase"/>
    <property type="match status" value="1"/>
</dbReference>
<protein>
    <recommendedName>
        <fullName evidence="2">histidine kinase</fullName>
        <ecNumber evidence="2">2.7.13.3</ecNumber>
    </recommendedName>
</protein>
<dbReference type="CDD" id="cd00082">
    <property type="entry name" value="HisKA"/>
    <property type="match status" value="1"/>
</dbReference>
<dbReference type="Gene3D" id="1.10.287.130">
    <property type="match status" value="1"/>
</dbReference>
<dbReference type="SMART" id="SM00388">
    <property type="entry name" value="HisKA"/>
    <property type="match status" value="1"/>
</dbReference>
<evidence type="ECO:0000259" key="8">
    <source>
        <dbReference type="PROSITE" id="PS50110"/>
    </source>
</evidence>
<keyword evidence="3" id="KW-0597">Phosphoprotein</keyword>
<dbReference type="InterPro" id="IPR001789">
    <property type="entry name" value="Sig_transdc_resp-reg_receiver"/>
</dbReference>
<evidence type="ECO:0000313" key="9">
    <source>
        <dbReference type="EMBL" id="PZD72580.1"/>
    </source>
</evidence>